<accession>M6UGX3</accession>
<protein>
    <submittedName>
        <fullName evidence="1">Acyl-coenzyme A:6-aminopenicillanic acid acyl-transferase domain protein</fullName>
    </submittedName>
</protein>
<dbReference type="PANTHER" id="PTHR12994:SF17">
    <property type="entry name" value="LD30995P"/>
    <property type="match status" value="1"/>
</dbReference>
<dbReference type="InterPro" id="IPR005322">
    <property type="entry name" value="Peptidase_C69"/>
</dbReference>
<dbReference type="AlphaFoldDB" id="M6UGX3"/>
<dbReference type="Gene3D" id="3.60.60.10">
    <property type="entry name" value="Penicillin V Acylase, Chain A"/>
    <property type="match status" value="1"/>
</dbReference>
<evidence type="ECO:0000313" key="1">
    <source>
        <dbReference type="EMBL" id="EMO42026.1"/>
    </source>
</evidence>
<dbReference type="GO" id="GO:0006508">
    <property type="term" value="P:proteolysis"/>
    <property type="evidence" value="ECO:0007669"/>
    <property type="project" value="InterPro"/>
</dbReference>
<dbReference type="EMBL" id="AHOP02000018">
    <property type="protein sequence ID" value="EMO42026.1"/>
    <property type="molecule type" value="Genomic_DNA"/>
</dbReference>
<name>M6UGX3_9LEPT</name>
<sequence length="464" mass="52613">MQIRFYRKTSKSMCDTFVVTPSFTGTGAMIFGKNSDREPNEAQSLLRVPARSKESKTFCTYIQVPGVKQTQEVILSKPFQMWGAEMGANESGVVIGNEAVFTKIPFEKKNQGLTGMDLLRLALERSKDAETARETILQFLEKFGQDACGGYTNPSFYYHNSFIIADFKNAFVLETAGKFWAWKKIEGFYSISNGLTLEDNYDAIHPNAIDFAYQNGWIKKAEPFSFRASFSDSFFTFFSKCKVRRKITSDLGADQKGNLGPREAMEILRQEGEPGTTKPFFPSGSNMGSVCLHATGPITPNGTTGSMVAELNPNVSQNRFWFTGTSIPSISLFIPAGFSGTSFLEKNFEQPGAKVDSSLWWTHERFYRKVQGFYPEAKRAVQQRILDLENLWFEESNQILKKKKGKKTLDTLSETAIRTTLQEYHTWNNFLLNELKSKNLQRTFAPFYNLQWSVWNRKAGINVS</sequence>
<keyword evidence="1" id="KW-0808">Transferase</keyword>
<evidence type="ECO:0000313" key="2">
    <source>
        <dbReference type="Proteomes" id="UP000012153"/>
    </source>
</evidence>
<dbReference type="GO" id="GO:0016740">
    <property type="term" value="F:transferase activity"/>
    <property type="evidence" value="ECO:0007669"/>
    <property type="project" value="UniProtKB-KW"/>
</dbReference>
<dbReference type="GO" id="GO:0016805">
    <property type="term" value="F:dipeptidase activity"/>
    <property type="evidence" value="ECO:0007669"/>
    <property type="project" value="InterPro"/>
</dbReference>
<dbReference type="PANTHER" id="PTHR12994">
    <property type="entry name" value="SECERNIN"/>
    <property type="match status" value="1"/>
</dbReference>
<comment type="caution">
    <text evidence="1">The sequence shown here is derived from an EMBL/GenBank/DDBJ whole genome shotgun (WGS) entry which is preliminary data.</text>
</comment>
<dbReference type="GO" id="GO:0070004">
    <property type="term" value="F:cysteine-type exopeptidase activity"/>
    <property type="evidence" value="ECO:0007669"/>
    <property type="project" value="InterPro"/>
</dbReference>
<organism evidence="1 2">
    <name type="scientific">Leptospira noguchii serovar Autumnalis str. ZUN142</name>
    <dbReference type="NCBI Taxonomy" id="1085540"/>
    <lineage>
        <taxon>Bacteria</taxon>
        <taxon>Pseudomonadati</taxon>
        <taxon>Spirochaetota</taxon>
        <taxon>Spirochaetia</taxon>
        <taxon>Leptospirales</taxon>
        <taxon>Leptospiraceae</taxon>
        <taxon>Leptospira</taxon>
    </lineage>
</organism>
<proteinExistence type="predicted"/>
<reference evidence="1 2" key="1">
    <citation type="submission" date="2013-01" db="EMBL/GenBank/DDBJ databases">
        <authorList>
            <person name="Harkins D.M."/>
            <person name="Durkin A.S."/>
            <person name="Brinkac L.M."/>
            <person name="Haft D.H."/>
            <person name="Selengut J.D."/>
            <person name="Sanka R."/>
            <person name="DePew J."/>
            <person name="Purushe J."/>
            <person name="Matthias M.A."/>
            <person name="Vinetz J.M."/>
            <person name="Sutton G.G."/>
            <person name="Nierman W.C."/>
            <person name="Fouts D.E."/>
        </authorList>
    </citation>
    <scope>NUCLEOTIDE SEQUENCE [LARGE SCALE GENOMIC DNA]</scope>
    <source>
        <strain evidence="1 2">ZUN142</strain>
    </source>
</reference>
<gene>
    <name evidence="1" type="ORF">LEP1GSC186_0522</name>
</gene>
<dbReference type="Proteomes" id="UP000012153">
    <property type="component" value="Unassembled WGS sequence"/>
</dbReference>